<feature type="domain" description="RanBP2-type" evidence="5">
    <location>
        <begin position="74"/>
        <end position="105"/>
    </location>
</feature>
<proteinExistence type="predicted"/>
<evidence type="ECO:0000259" key="5">
    <source>
        <dbReference type="PROSITE" id="PS50199"/>
    </source>
</evidence>
<organism evidence="6 7">
    <name type="scientific">Leptomonas seymouri</name>
    <dbReference type="NCBI Taxonomy" id="5684"/>
    <lineage>
        <taxon>Eukaryota</taxon>
        <taxon>Discoba</taxon>
        <taxon>Euglenozoa</taxon>
        <taxon>Kinetoplastea</taxon>
        <taxon>Metakinetoplastina</taxon>
        <taxon>Trypanosomatida</taxon>
        <taxon>Trypanosomatidae</taxon>
        <taxon>Leishmaniinae</taxon>
        <taxon>Leptomonas</taxon>
    </lineage>
</organism>
<dbReference type="GO" id="GO:0008270">
    <property type="term" value="F:zinc ion binding"/>
    <property type="evidence" value="ECO:0007669"/>
    <property type="project" value="UniProtKB-KW"/>
</dbReference>
<evidence type="ECO:0000256" key="4">
    <source>
        <dbReference type="PROSITE-ProRule" id="PRU00322"/>
    </source>
</evidence>
<evidence type="ECO:0000256" key="2">
    <source>
        <dbReference type="ARBA" id="ARBA00022771"/>
    </source>
</evidence>
<sequence>MRSSTRHLAWGVVPSLVSHTSRPAYTPHTVLKSSNLSQCCIVSSPSLSAAVVAATRRRYVTVTLPLRKPWHDDRIRPWMCIKKECRAVNKATAAQCEACGTKKTVLQRWKCVDCGTVNFAGVKQCKSCKVPSENSNAFWMCADCCENNRVDELEGNSVCGFCGYDMAPRTAAQEEMLRRTREAAAARQLQQESYDSVSLQEAEEQFIDPLDGAQSLDPSLRGPQPLSDRVGSNGVGCSRHLKIPKVTPFVPLGTPTATKHSILHRRGRASPVKKAVKDATLAPEGPPGFDWMCRAANCGHINPGDEESCLKCGVPIKPDEWECLLCGALNHLCRSRCFHCHVSIPVCWTCKGCSTATSIYEKVCRSCGMDRPLTEPKRVNEIDASSLLRRGDVTTQRDERRGEWYCPGCQQLNFSRRTECFQCGTERPAASTAAAEEDGFAMAGWGAGAATLGQSATTQAPLHNNWICTHCQASNFRTRHNCWKCGRASESRGEWSNETIAPQFEHEGFQTGADDKPAEGQMNSNWRVNNDAWTCAKCYASNFKNRIDCYRCGASKTALRAPRRTKARRPVKL</sequence>
<feature type="domain" description="RanBP2-type" evidence="5">
    <location>
        <begin position="529"/>
        <end position="558"/>
    </location>
</feature>
<dbReference type="PROSITE" id="PS50199">
    <property type="entry name" value="ZF_RANBP2_2"/>
    <property type="match status" value="5"/>
</dbReference>
<dbReference type="Gene3D" id="4.10.1060.10">
    <property type="entry name" value="Zinc finger, RanBP2-type"/>
    <property type="match status" value="1"/>
</dbReference>
<accession>A0A0N0P3U7</accession>
<evidence type="ECO:0000256" key="1">
    <source>
        <dbReference type="ARBA" id="ARBA00022723"/>
    </source>
</evidence>
<dbReference type="PANTHER" id="PTHR23111:SF100">
    <property type="entry name" value="RANBP2-TYPE DOMAIN-CONTAINING PROTEIN"/>
    <property type="match status" value="1"/>
</dbReference>
<dbReference type="PROSITE" id="PS01358">
    <property type="entry name" value="ZF_RANBP2_1"/>
    <property type="match status" value="7"/>
</dbReference>
<dbReference type="AlphaFoldDB" id="A0A0N0P3U7"/>
<gene>
    <name evidence="6" type="ORF">ABL78_6870</name>
</gene>
<dbReference type="VEuPathDB" id="TriTrypDB:Lsey_0292_0010"/>
<name>A0A0N0P3U7_LEPSE</name>
<keyword evidence="3" id="KW-0862">Zinc</keyword>
<reference evidence="6 7" key="1">
    <citation type="journal article" date="2015" name="PLoS Pathog.">
        <title>Leptomonas seymouri: Adaptations to the Dixenous Life Cycle Analyzed by Genome Sequencing, Transcriptome Profiling and Co-infection with Leishmania donovani.</title>
        <authorList>
            <person name="Kraeva N."/>
            <person name="Butenko A."/>
            <person name="Hlavacova J."/>
            <person name="Kostygov A."/>
            <person name="Myskova J."/>
            <person name="Grybchuk D."/>
            <person name="Lestinova T."/>
            <person name="Votypka J."/>
            <person name="Volf P."/>
            <person name="Opperdoes F."/>
            <person name="Flegontov P."/>
            <person name="Lukes J."/>
            <person name="Yurchenko V."/>
        </authorList>
    </citation>
    <scope>NUCLEOTIDE SEQUENCE [LARGE SCALE GENOMIC DNA]</scope>
    <source>
        <strain evidence="6 7">ATCC 30220</strain>
    </source>
</reference>
<feature type="domain" description="RanBP2-type" evidence="5">
    <location>
        <begin position="102"/>
        <end position="134"/>
    </location>
</feature>
<dbReference type="SMART" id="SM00547">
    <property type="entry name" value="ZnF_RBZ"/>
    <property type="match status" value="7"/>
</dbReference>
<evidence type="ECO:0000256" key="3">
    <source>
        <dbReference type="ARBA" id="ARBA00022833"/>
    </source>
</evidence>
<comment type="caution">
    <text evidence="6">The sequence shown here is derived from an EMBL/GenBank/DDBJ whole genome shotgun (WGS) entry which is preliminary data.</text>
</comment>
<feature type="domain" description="RanBP2-type" evidence="5">
    <location>
        <begin position="400"/>
        <end position="429"/>
    </location>
</feature>
<dbReference type="InterPro" id="IPR001876">
    <property type="entry name" value="Znf_RanBP2"/>
</dbReference>
<keyword evidence="1" id="KW-0479">Metal-binding</keyword>
<feature type="domain" description="RanBP2-type" evidence="5">
    <location>
        <begin position="286"/>
        <end position="318"/>
    </location>
</feature>
<evidence type="ECO:0000313" key="6">
    <source>
        <dbReference type="EMBL" id="KPI84067.1"/>
    </source>
</evidence>
<dbReference type="Proteomes" id="UP000038009">
    <property type="component" value="Unassembled WGS sequence"/>
</dbReference>
<dbReference type="OMA" id="GPPGFDW"/>
<dbReference type="PANTHER" id="PTHR23111">
    <property type="entry name" value="ZINC FINGER PROTEIN"/>
    <property type="match status" value="1"/>
</dbReference>
<keyword evidence="2 4" id="KW-0863">Zinc-finger</keyword>
<keyword evidence="7" id="KW-1185">Reference proteome</keyword>
<dbReference type="SUPFAM" id="SSF90209">
    <property type="entry name" value="Ran binding protein zinc finger-like"/>
    <property type="match status" value="1"/>
</dbReference>
<protein>
    <recommendedName>
        <fullName evidence="5">RanBP2-type domain-containing protein</fullName>
    </recommendedName>
</protein>
<evidence type="ECO:0000313" key="7">
    <source>
        <dbReference type="Proteomes" id="UP000038009"/>
    </source>
</evidence>
<dbReference type="InterPro" id="IPR036443">
    <property type="entry name" value="Znf_RanBP2_sf"/>
</dbReference>
<dbReference type="GO" id="GO:0003729">
    <property type="term" value="F:mRNA binding"/>
    <property type="evidence" value="ECO:0007669"/>
    <property type="project" value="TreeGrafter"/>
</dbReference>
<dbReference type="EMBL" id="LJSK01000292">
    <property type="protein sequence ID" value="KPI84067.1"/>
    <property type="molecule type" value="Genomic_DNA"/>
</dbReference>
<dbReference type="Pfam" id="PF00641">
    <property type="entry name" value="Zn_ribbon_RanBP"/>
    <property type="match status" value="1"/>
</dbReference>
<dbReference type="OrthoDB" id="448399at2759"/>